<feature type="non-terminal residue" evidence="2">
    <location>
        <position position="69"/>
    </location>
</feature>
<accession>A0ABD0RV38</accession>
<dbReference type="Gene3D" id="3.10.100.10">
    <property type="entry name" value="Mannose-Binding Protein A, subunit A"/>
    <property type="match status" value="1"/>
</dbReference>
<reference evidence="2 3" key="1">
    <citation type="submission" date="2024-05" db="EMBL/GenBank/DDBJ databases">
        <title>Genome sequencing and assembly of Indian major carp, Cirrhinus mrigala (Hamilton, 1822).</title>
        <authorList>
            <person name="Mohindra V."/>
            <person name="Chowdhury L.M."/>
            <person name="Lal K."/>
            <person name="Jena J.K."/>
        </authorList>
    </citation>
    <scope>NUCLEOTIDE SEQUENCE [LARGE SCALE GENOMIC DNA]</scope>
    <source>
        <strain evidence="2">CM1030</strain>
        <tissue evidence="2">Blood</tissue>
    </source>
</reference>
<evidence type="ECO:0000313" key="2">
    <source>
        <dbReference type="EMBL" id="KAL0201648.1"/>
    </source>
</evidence>
<name>A0ABD0RV38_CIRMR</name>
<dbReference type="InterPro" id="IPR001304">
    <property type="entry name" value="C-type_lectin-like"/>
</dbReference>
<comment type="caution">
    <text evidence="2">The sequence shown here is derived from an EMBL/GenBank/DDBJ whole genome shotgun (WGS) entry which is preliminary data.</text>
</comment>
<evidence type="ECO:0000313" key="3">
    <source>
        <dbReference type="Proteomes" id="UP001529510"/>
    </source>
</evidence>
<keyword evidence="3" id="KW-1185">Reference proteome</keyword>
<dbReference type="EMBL" id="JAMKFB020000002">
    <property type="protein sequence ID" value="KAL0201648.1"/>
    <property type="molecule type" value="Genomic_DNA"/>
</dbReference>
<sequence>YCREWFTDLATVESMDDVNRLVNIVDAEYSGSVWIGLKRGTQKRWVWSNGENKTQYNNWASGEPDWDGD</sequence>
<dbReference type="PANTHER" id="PTHR45784">
    <property type="entry name" value="C-TYPE LECTIN DOMAIN FAMILY 20 MEMBER A-RELATED"/>
    <property type="match status" value="1"/>
</dbReference>
<proteinExistence type="predicted"/>
<dbReference type="AlphaFoldDB" id="A0ABD0RV38"/>
<dbReference type="InterPro" id="IPR016186">
    <property type="entry name" value="C-type_lectin-like/link_sf"/>
</dbReference>
<feature type="domain" description="C-type lectin" evidence="1">
    <location>
        <begin position="1"/>
        <end position="69"/>
    </location>
</feature>
<feature type="non-terminal residue" evidence="2">
    <location>
        <position position="1"/>
    </location>
</feature>
<dbReference type="PROSITE" id="PS50041">
    <property type="entry name" value="C_TYPE_LECTIN_2"/>
    <property type="match status" value="1"/>
</dbReference>
<dbReference type="CDD" id="cd00037">
    <property type="entry name" value="CLECT"/>
    <property type="match status" value="1"/>
</dbReference>
<organism evidence="2 3">
    <name type="scientific">Cirrhinus mrigala</name>
    <name type="common">Mrigala</name>
    <dbReference type="NCBI Taxonomy" id="683832"/>
    <lineage>
        <taxon>Eukaryota</taxon>
        <taxon>Metazoa</taxon>
        <taxon>Chordata</taxon>
        <taxon>Craniata</taxon>
        <taxon>Vertebrata</taxon>
        <taxon>Euteleostomi</taxon>
        <taxon>Actinopterygii</taxon>
        <taxon>Neopterygii</taxon>
        <taxon>Teleostei</taxon>
        <taxon>Ostariophysi</taxon>
        <taxon>Cypriniformes</taxon>
        <taxon>Cyprinidae</taxon>
        <taxon>Labeoninae</taxon>
        <taxon>Labeonini</taxon>
        <taxon>Cirrhinus</taxon>
    </lineage>
</organism>
<dbReference type="SUPFAM" id="SSF56436">
    <property type="entry name" value="C-type lectin-like"/>
    <property type="match status" value="1"/>
</dbReference>
<protein>
    <recommendedName>
        <fullName evidence="1">C-type lectin domain-containing protein</fullName>
    </recommendedName>
</protein>
<dbReference type="Pfam" id="PF00059">
    <property type="entry name" value="Lectin_C"/>
    <property type="match status" value="1"/>
</dbReference>
<dbReference type="PANTHER" id="PTHR45784:SF3">
    <property type="entry name" value="C-TYPE LECTIN DOMAIN FAMILY 4 MEMBER K-LIKE-RELATED"/>
    <property type="match status" value="1"/>
</dbReference>
<dbReference type="Proteomes" id="UP001529510">
    <property type="component" value="Unassembled WGS sequence"/>
</dbReference>
<gene>
    <name evidence="2" type="ORF">M9458_004835</name>
</gene>
<evidence type="ECO:0000259" key="1">
    <source>
        <dbReference type="PROSITE" id="PS50041"/>
    </source>
</evidence>
<dbReference type="InterPro" id="IPR016187">
    <property type="entry name" value="CTDL_fold"/>
</dbReference>